<comment type="caution">
    <text evidence="1">The sequence shown here is derived from an EMBL/GenBank/DDBJ whole genome shotgun (WGS) entry which is preliminary data.</text>
</comment>
<name>A0A926XUU2_9BACT</name>
<keyword evidence="2" id="KW-1185">Reference proteome</keyword>
<dbReference type="Proteomes" id="UP000598820">
    <property type="component" value="Unassembled WGS sequence"/>
</dbReference>
<organism evidence="1 2">
    <name type="scientific">Spirosoma profusum</name>
    <dbReference type="NCBI Taxonomy" id="2771354"/>
    <lineage>
        <taxon>Bacteria</taxon>
        <taxon>Pseudomonadati</taxon>
        <taxon>Bacteroidota</taxon>
        <taxon>Cytophagia</taxon>
        <taxon>Cytophagales</taxon>
        <taxon>Cytophagaceae</taxon>
        <taxon>Spirosoma</taxon>
    </lineage>
</organism>
<dbReference type="AlphaFoldDB" id="A0A926XUU2"/>
<reference evidence="1" key="1">
    <citation type="submission" date="2020-09" db="EMBL/GenBank/DDBJ databases">
        <authorList>
            <person name="Kim M.K."/>
        </authorList>
    </citation>
    <scope>NUCLEOTIDE SEQUENCE</scope>
    <source>
        <strain evidence="1">BT702</strain>
    </source>
</reference>
<dbReference type="EMBL" id="JACWZY010000006">
    <property type="protein sequence ID" value="MBD2700883.1"/>
    <property type="molecule type" value="Genomic_DNA"/>
</dbReference>
<accession>A0A926XUU2</accession>
<protein>
    <submittedName>
        <fullName evidence="1">Uncharacterized protein</fullName>
    </submittedName>
</protein>
<proteinExistence type="predicted"/>
<dbReference type="RefSeq" id="WP_190886742.1">
    <property type="nucleotide sequence ID" value="NZ_JACWZY010000006.1"/>
</dbReference>
<evidence type="ECO:0000313" key="1">
    <source>
        <dbReference type="EMBL" id="MBD2700883.1"/>
    </source>
</evidence>
<sequence length="87" mass="10254">MLTGRKVHGHHRCHRPDQYSSIYPGMYRQERFRAGPWNAPSMWAYNVMPISTDIDQLNYVTHHNVAQMNDYAVITGTKRPYDLYVKV</sequence>
<evidence type="ECO:0000313" key="2">
    <source>
        <dbReference type="Proteomes" id="UP000598820"/>
    </source>
</evidence>
<gene>
    <name evidence="1" type="ORF">IC229_09555</name>
</gene>